<dbReference type="Proteomes" id="UP000501003">
    <property type="component" value="Chromosome"/>
</dbReference>
<dbReference type="Pfam" id="PF11377">
    <property type="entry name" value="DUF3180"/>
    <property type="match status" value="1"/>
</dbReference>
<keyword evidence="1" id="KW-0472">Membrane</keyword>
<feature type="transmembrane region" description="Helical" evidence="1">
    <location>
        <begin position="100"/>
        <end position="133"/>
    </location>
</feature>
<reference evidence="2 3" key="1">
    <citation type="submission" date="2020-05" db="EMBL/GenBank/DDBJ databases">
        <title>Aquirufa sp. strain 15G-AUS-rot a new Aquirufa species.</title>
        <authorList>
            <person name="Pitt A."/>
            <person name="Hahn M.W."/>
        </authorList>
    </citation>
    <scope>NUCLEOTIDE SEQUENCE [LARGE SCALE GENOMIC DNA]</scope>
    <source>
        <strain evidence="2 3">15G-AUS-rot</strain>
    </source>
</reference>
<evidence type="ECO:0000256" key="1">
    <source>
        <dbReference type="SAM" id="Phobius"/>
    </source>
</evidence>
<evidence type="ECO:0000313" key="3">
    <source>
        <dbReference type="Proteomes" id="UP000501003"/>
    </source>
</evidence>
<evidence type="ECO:0000313" key="2">
    <source>
        <dbReference type="EMBL" id="QKJ25797.1"/>
    </source>
</evidence>
<sequence>MAGFLLVGGAFGALGSEFLVSTGYSFPVSDGSLTATLVGIGLGIYLATLPILIYRIKTESKNSGTVKRPDPLLSFRLLVLARAVILTATGFLGWHLGQVLWLLTISVGPAGLVSQTVLGILSSVAMLVGGVLAEYNCRLPKDPDGEVAA</sequence>
<gene>
    <name evidence="2" type="ORF">HRU87_06470</name>
</gene>
<keyword evidence="1" id="KW-0812">Transmembrane</keyword>
<dbReference type="RefSeq" id="WP_173494093.1">
    <property type="nucleotide sequence ID" value="NZ_CP054056.1"/>
</dbReference>
<feature type="transmembrane region" description="Helical" evidence="1">
    <location>
        <begin position="75"/>
        <end position="94"/>
    </location>
</feature>
<proteinExistence type="predicted"/>
<dbReference type="InterPro" id="IPR021517">
    <property type="entry name" value="DUF3180"/>
</dbReference>
<name>A0A7D4UBB6_9MICO</name>
<dbReference type="AlphaFoldDB" id="A0A7D4UBB6"/>
<keyword evidence="3" id="KW-1185">Reference proteome</keyword>
<dbReference type="KEGG" id="aqg:HRU87_06470"/>
<organism evidence="2 3">
    <name type="scientific">Aquiluna borgnonia</name>
    <dbReference type="NCBI Taxonomy" id="2499157"/>
    <lineage>
        <taxon>Bacteria</taxon>
        <taxon>Bacillati</taxon>
        <taxon>Actinomycetota</taxon>
        <taxon>Actinomycetes</taxon>
        <taxon>Micrococcales</taxon>
        <taxon>Microbacteriaceae</taxon>
        <taxon>Luna cluster</taxon>
        <taxon>Luna-1 subcluster</taxon>
        <taxon>Aquiluna</taxon>
    </lineage>
</organism>
<accession>A0A7D4UBB6</accession>
<feature type="transmembrane region" description="Helical" evidence="1">
    <location>
        <begin position="31"/>
        <end position="54"/>
    </location>
</feature>
<protein>
    <submittedName>
        <fullName evidence="2">DUF3180 domain-containing protein</fullName>
    </submittedName>
</protein>
<dbReference type="EMBL" id="CP054056">
    <property type="protein sequence ID" value="QKJ25797.1"/>
    <property type="molecule type" value="Genomic_DNA"/>
</dbReference>
<keyword evidence="1" id="KW-1133">Transmembrane helix</keyword>